<name>A0A372IT52_9BACT</name>
<feature type="domain" description="Cytochrome oxidase subunit II copper A binding" evidence="13">
    <location>
        <begin position="118"/>
        <end position="260"/>
    </location>
</feature>
<evidence type="ECO:0000256" key="10">
    <source>
        <dbReference type="ARBA" id="ARBA00023008"/>
    </source>
</evidence>
<dbReference type="GO" id="GO:0016020">
    <property type="term" value="C:membrane"/>
    <property type="evidence" value="ECO:0007669"/>
    <property type="project" value="UniProtKB-SubCell"/>
</dbReference>
<comment type="caution">
    <text evidence="14">The sequence shown here is derived from an EMBL/GenBank/DDBJ whole genome shotgun (WGS) entry which is preliminary data.</text>
</comment>
<evidence type="ECO:0000256" key="3">
    <source>
        <dbReference type="ARBA" id="ARBA00012949"/>
    </source>
</evidence>
<evidence type="ECO:0000256" key="8">
    <source>
        <dbReference type="ARBA" id="ARBA00022982"/>
    </source>
</evidence>
<comment type="similarity">
    <text evidence="2">Belongs to the cytochrome c oxidase subunit 2 family.</text>
</comment>
<keyword evidence="6" id="KW-0479">Metal-binding</keyword>
<dbReference type="AlphaFoldDB" id="A0A372IT52"/>
<evidence type="ECO:0000256" key="9">
    <source>
        <dbReference type="ARBA" id="ARBA00022989"/>
    </source>
</evidence>
<evidence type="ECO:0000256" key="1">
    <source>
        <dbReference type="ARBA" id="ARBA00004141"/>
    </source>
</evidence>
<evidence type="ECO:0000256" key="11">
    <source>
        <dbReference type="ARBA" id="ARBA00023136"/>
    </source>
</evidence>
<dbReference type="GO" id="GO:0005507">
    <property type="term" value="F:copper ion binding"/>
    <property type="evidence" value="ECO:0007669"/>
    <property type="project" value="InterPro"/>
</dbReference>
<dbReference type="PANTHER" id="PTHR22888:SF9">
    <property type="entry name" value="CYTOCHROME C OXIDASE SUBUNIT 2"/>
    <property type="match status" value="1"/>
</dbReference>
<evidence type="ECO:0000256" key="2">
    <source>
        <dbReference type="ARBA" id="ARBA00007866"/>
    </source>
</evidence>
<dbReference type="PROSITE" id="PS50857">
    <property type="entry name" value="COX2_CUA"/>
    <property type="match status" value="1"/>
</dbReference>
<evidence type="ECO:0000313" key="14">
    <source>
        <dbReference type="EMBL" id="RFU17959.1"/>
    </source>
</evidence>
<evidence type="ECO:0000256" key="6">
    <source>
        <dbReference type="ARBA" id="ARBA00022723"/>
    </source>
</evidence>
<protein>
    <recommendedName>
        <fullName evidence="3">cytochrome-c oxidase</fullName>
        <ecNumber evidence="3">7.1.1.9</ecNumber>
    </recommendedName>
</protein>
<reference evidence="14 15" key="1">
    <citation type="submission" date="2018-08" db="EMBL/GenBank/DDBJ databases">
        <title>Acidipila sp. 4G-K13, an acidobacterium isolated from forest soil.</title>
        <authorList>
            <person name="Gao Z.-H."/>
            <person name="Qiu L.-H."/>
        </authorList>
    </citation>
    <scope>NUCLEOTIDE SEQUENCE [LARGE SCALE GENOMIC DNA]</scope>
    <source>
        <strain evidence="14 15">4G-K13</strain>
    </source>
</reference>
<keyword evidence="15" id="KW-1185">Reference proteome</keyword>
<dbReference type="Gene3D" id="2.60.40.420">
    <property type="entry name" value="Cupredoxins - blue copper proteins"/>
    <property type="match status" value="1"/>
</dbReference>
<dbReference type="PANTHER" id="PTHR22888">
    <property type="entry name" value="CYTOCHROME C OXIDASE, SUBUNIT II"/>
    <property type="match status" value="1"/>
</dbReference>
<feature type="transmembrane region" description="Helical" evidence="12">
    <location>
        <begin position="48"/>
        <end position="67"/>
    </location>
</feature>
<evidence type="ECO:0000313" key="15">
    <source>
        <dbReference type="Proteomes" id="UP000264702"/>
    </source>
</evidence>
<dbReference type="PRINTS" id="PR01166">
    <property type="entry name" value="CYCOXIDASEII"/>
</dbReference>
<dbReference type="SUPFAM" id="SSF49503">
    <property type="entry name" value="Cupredoxins"/>
    <property type="match status" value="1"/>
</dbReference>
<dbReference type="Pfam" id="PF00116">
    <property type="entry name" value="COX2"/>
    <property type="match status" value="1"/>
</dbReference>
<keyword evidence="11 12" id="KW-0472">Membrane</keyword>
<organism evidence="14 15">
    <name type="scientific">Paracidobacterium acidisoli</name>
    <dbReference type="NCBI Taxonomy" id="2303751"/>
    <lineage>
        <taxon>Bacteria</taxon>
        <taxon>Pseudomonadati</taxon>
        <taxon>Acidobacteriota</taxon>
        <taxon>Terriglobia</taxon>
        <taxon>Terriglobales</taxon>
        <taxon>Acidobacteriaceae</taxon>
        <taxon>Paracidobacterium</taxon>
    </lineage>
</organism>
<keyword evidence="5 12" id="KW-0812">Transmembrane</keyword>
<dbReference type="GO" id="GO:0042773">
    <property type="term" value="P:ATP synthesis coupled electron transport"/>
    <property type="evidence" value="ECO:0007669"/>
    <property type="project" value="TreeGrafter"/>
</dbReference>
<keyword evidence="7" id="KW-1278">Translocase</keyword>
<keyword evidence="9 12" id="KW-1133">Transmembrane helix</keyword>
<evidence type="ECO:0000256" key="7">
    <source>
        <dbReference type="ARBA" id="ARBA00022967"/>
    </source>
</evidence>
<sequence length="267" mass="28941">MFPVCPHRNALISSVSLPHSAILAAVPWMPGNGALHGAIFDRLMGWNLAILLALFLLAHLLLIAALLRRGAASASSAAKIPSLLTKWLPLAGLCVLYVWMAVTAERLWAADRFAGPAPASMQVEVTGVQFQWYFRYPGQDAAFGATRPRLIDAAGGNPLGIDPADPRGHDDVISSVLELPAGREVDLRLRSQDVIHGLFIPGMRLKQNAVPGMVLHVHFTLQQPGSYAILCSQVCGMGHARMQATLRVVPPAEFDRWLSTREHAVSR</sequence>
<dbReference type="InterPro" id="IPR036257">
    <property type="entry name" value="Cyt_c_oxidase_su2_TM_sf"/>
</dbReference>
<dbReference type="InterPro" id="IPR045187">
    <property type="entry name" value="CcO_II"/>
</dbReference>
<comment type="subcellular location">
    <subcellularLocation>
        <location evidence="1">Membrane</location>
        <topology evidence="1">Multi-pass membrane protein</topology>
    </subcellularLocation>
</comment>
<keyword evidence="4" id="KW-0813">Transport</keyword>
<evidence type="ECO:0000256" key="5">
    <source>
        <dbReference type="ARBA" id="ARBA00022692"/>
    </source>
</evidence>
<dbReference type="CDD" id="cd13919">
    <property type="entry name" value="CuRO_HCO_II_like_5"/>
    <property type="match status" value="1"/>
</dbReference>
<dbReference type="InterPro" id="IPR008972">
    <property type="entry name" value="Cupredoxin"/>
</dbReference>
<evidence type="ECO:0000256" key="4">
    <source>
        <dbReference type="ARBA" id="ARBA00022448"/>
    </source>
</evidence>
<keyword evidence="8" id="KW-0249">Electron transport</keyword>
<evidence type="ECO:0000259" key="13">
    <source>
        <dbReference type="PROSITE" id="PS50857"/>
    </source>
</evidence>
<dbReference type="PROSITE" id="PS00078">
    <property type="entry name" value="COX2"/>
    <property type="match status" value="1"/>
</dbReference>
<dbReference type="EC" id="7.1.1.9" evidence="3"/>
<dbReference type="Gene3D" id="1.10.287.90">
    <property type="match status" value="1"/>
</dbReference>
<proteinExistence type="inferred from homology"/>
<dbReference type="OrthoDB" id="9781261at2"/>
<dbReference type="InterPro" id="IPR001505">
    <property type="entry name" value="Copper_CuA"/>
</dbReference>
<gene>
    <name evidence="14" type="ORF">D0Y96_05430</name>
</gene>
<evidence type="ECO:0000256" key="12">
    <source>
        <dbReference type="SAM" id="Phobius"/>
    </source>
</evidence>
<accession>A0A372IT52</accession>
<dbReference type="Proteomes" id="UP000264702">
    <property type="component" value="Unassembled WGS sequence"/>
</dbReference>
<dbReference type="GO" id="GO:0004129">
    <property type="term" value="F:cytochrome-c oxidase activity"/>
    <property type="evidence" value="ECO:0007669"/>
    <property type="project" value="UniProtKB-EC"/>
</dbReference>
<keyword evidence="10" id="KW-0186">Copper</keyword>
<dbReference type="EMBL" id="QVQT01000002">
    <property type="protein sequence ID" value="RFU17959.1"/>
    <property type="molecule type" value="Genomic_DNA"/>
</dbReference>
<feature type="transmembrane region" description="Helical" evidence="12">
    <location>
        <begin position="87"/>
        <end position="108"/>
    </location>
</feature>
<dbReference type="InterPro" id="IPR002429">
    <property type="entry name" value="CcO_II-like_C"/>
</dbReference>